<accession>A0ABD2EKB4</accession>
<proteinExistence type="predicted"/>
<evidence type="ECO:0000256" key="2">
    <source>
        <dbReference type="SAM" id="MobiDB-lite"/>
    </source>
</evidence>
<gene>
    <name evidence="3" type="ORF">WCI35_012707</name>
</gene>
<evidence type="ECO:0000313" key="3">
    <source>
        <dbReference type="EMBL" id="KAL2779510.1"/>
    </source>
</evidence>
<dbReference type="PANTHER" id="PTHR47889:SF1">
    <property type="entry name" value="SPERMATOGENIC LEUCINE ZIPPER PROTEIN 1"/>
    <property type="match status" value="1"/>
</dbReference>
<comment type="caution">
    <text evidence="3">The sequence shown here is derived from an EMBL/GenBank/DDBJ whole genome shotgun (WGS) entry which is preliminary data.</text>
</comment>
<evidence type="ECO:0000313" key="4">
    <source>
        <dbReference type="Proteomes" id="UP001610411"/>
    </source>
</evidence>
<dbReference type="AlphaFoldDB" id="A0ABD2EKB4"/>
<sequence length="382" mass="44117">MTTSAKSAKMPTHSETLNPTPDLHQESLDPRIIVALFEIGLLPPSSWGSLPSLKNSSHQVTEQQTKQKFQNLLKEIKDILKNVAGFEEKITEAKELCEESSISKDVSELKDKIRGLDEINKMLLKNLLVSLDPQKEQNAKKQEMILENQNSKNTVQVFARDLVNHSEEKKAPNKTQLSNEKAKCTFLNVQEENQKLRNNMEQLLQEAEHWSKQHTELSELIKSCQKSQKDIKETLENSGTRFQAQPNNEVSAQHRLEEQVRKLSHDTHSLHLLAASLENECQILQQRIEILKELQHQKEGTLQDKPIQINCKQDKKDQKPSETEIVETYKQNMQEMECTFQKKDRFYRSLDVCRNKKARNNRLNTRIARALLGIKRPASSLR</sequence>
<protein>
    <submittedName>
        <fullName evidence="3">Spermatogenic leucine zipper protein 1</fullName>
    </submittedName>
</protein>
<dbReference type="Proteomes" id="UP001610411">
    <property type="component" value="Unassembled WGS sequence"/>
</dbReference>
<dbReference type="EMBL" id="JBFSEQ010000004">
    <property type="protein sequence ID" value="KAL2779510.1"/>
    <property type="molecule type" value="Genomic_DNA"/>
</dbReference>
<keyword evidence="1" id="KW-0175">Coiled coil</keyword>
<dbReference type="InterPro" id="IPR042961">
    <property type="entry name" value="Spz1"/>
</dbReference>
<keyword evidence="4" id="KW-1185">Reference proteome</keyword>
<feature type="coiled-coil region" evidence="1">
    <location>
        <begin position="62"/>
        <end position="96"/>
    </location>
</feature>
<reference evidence="3 4" key="1">
    <citation type="journal article" date="2024" name="G3 (Bethesda)">
        <title>A hybrid genome assembly of the endangered aye-aye (Daubentonia madagascariensis).</title>
        <authorList>
            <person name="Versoza C.J."/>
            <person name="Pfeifer S.P."/>
        </authorList>
    </citation>
    <scope>NUCLEOTIDE SEQUENCE [LARGE SCALE GENOMIC DNA]</scope>
    <source>
        <strain evidence="3">6821</strain>
    </source>
</reference>
<evidence type="ECO:0000256" key="1">
    <source>
        <dbReference type="SAM" id="Coils"/>
    </source>
</evidence>
<feature type="region of interest" description="Disordered" evidence="2">
    <location>
        <begin position="1"/>
        <end position="24"/>
    </location>
</feature>
<name>A0ABD2EKB4_DAUMA</name>
<organism evidence="3 4">
    <name type="scientific">Daubentonia madagascariensis</name>
    <name type="common">Aye-aye</name>
    <name type="synonym">Sciurus madagascariensis</name>
    <dbReference type="NCBI Taxonomy" id="31869"/>
    <lineage>
        <taxon>Eukaryota</taxon>
        <taxon>Metazoa</taxon>
        <taxon>Chordata</taxon>
        <taxon>Craniata</taxon>
        <taxon>Vertebrata</taxon>
        <taxon>Euteleostomi</taxon>
        <taxon>Mammalia</taxon>
        <taxon>Eutheria</taxon>
        <taxon>Euarchontoglires</taxon>
        <taxon>Primates</taxon>
        <taxon>Strepsirrhini</taxon>
        <taxon>Chiromyiformes</taxon>
        <taxon>Daubentoniidae</taxon>
        <taxon>Daubentonia</taxon>
    </lineage>
</organism>
<dbReference type="PANTHER" id="PTHR47889">
    <property type="entry name" value="SPERMATOGENIC LEUCINE ZIPPER PROTEIN 1"/>
    <property type="match status" value="1"/>
</dbReference>
<feature type="coiled-coil region" evidence="1">
    <location>
        <begin position="179"/>
        <end position="237"/>
    </location>
</feature>